<evidence type="ECO:0000313" key="3">
    <source>
        <dbReference type="EMBL" id="QDS87107.1"/>
    </source>
</evidence>
<dbReference type="Gene3D" id="3.40.50.720">
    <property type="entry name" value="NAD(P)-binding Rossmann-like Domain"/>
    <property type="match status" value="1"/>
</dbReference>
<accession>A0A517LWW0</accession>
<dbReference type="RefSeq" id="WP_145343267.1">
    <property type="nucleotide sequence ID" value="NZ_CP036261.1"/>
</dbReference>
<reference evidence="3 4" key="1">
    <citation type="submission" date="2019-02" db="EMBL/GenBank/DDBJ databases">
        <title>Deep-cultivation of Planctomycetes and their phenomic and genomic characterization uncovers novel biology.</title>
        <authorList>
            <person name="Wiegand S."/>
            <person name="Jogler M."/>
            <person name="Boedeker C."/>
            <person name="Pinto D."/>
            <person name="Vollmers J."/>
            <person name="Rivas-Marin E."/>
            <person name="Kohn T."/>
            <person name="Peeters S.H."/>
            <person name="Heuer A."/>
            <person name="Rast P."/>
            <person name="Oberbeckmann S."/>
            <person name="Bunk B."/>
            <person name="Jeske O."/>
            <person name="Meyerdierks A."/>
            <person name="Storesund J.E."/>
            <person name="Kallscheuer N."/>
            <person name="Luecker S."/>
            <person name="Lage O.M."/>
            <person name="Pohl T."/>
            <person name="Merkel B.J."/>
            <person name="Hornburger P."/>
            <person name="Mueller R.-W."/>
            <person name="Bruemmer F."/>
            <person name="Labrenz M."/>
            <person name="Spormann A.M."/>
            <person name="Op den Camp H."/>
            <person name="Overmann J."/>
            <person name="Amann R."/>
            <person name="Jetten M.S.M."/>
            <person name="Mascher T."/>
            <person name="Medema M.H."/>
            <person name="Devos D.P."/>
            <person name="Kaster A.-K."/>
            <person name="Ovreas L."/>
            <person name="Rohde M."/>
            <person name="Galperin M.Y."/>
            <person name="Jogler C."/>
        </authorList>
    </citation>
    <scope>NUCLEOTIDE SEQUENCE [LARGE SCALE GENOMIC DNA]</scope>
    <source>
        <strain evidence="3 4">EC9</strain>
    </source>
</reference>
<dbReference type="SUPFAM" id="SSF55347">
    <property type="entry name" value="Glyceraldehyde-3-phosphate dehydrogenase-like, C-terminal domain"/>
    <property type="match status" value="1"/>
</dbReference>
<keyword evidence="3" id="KW-0560">Oxidoreductase</keyword>
<dbReference type="Pfam" id="PF22725">
    <property type="entry name" value="GFO_IDH_MocA_C3"/>
    <property type="match status" value="1"/>
</dbReference>
<dbReference type="GO" id="GO:0033712">
    <property type="term" value="F:1,5-anhydro-D-fructose reductase (1,5-anhydro-D-mannitol-forming) activity"/>
    <property type="evidence" value="ECO:0007669"/>
    <property type="project" value="UniProtKB-EC"/>
</dbReference>
<feature type="domain" description="Gfo/Idh/MocA-like oxidoreductase N-terminal" evidence="1">
    <location>
        <begin position="7"/>
        <end position="129"/>
    </location>
</feature>
<dbReference type="PANTHER" id="PTHR46368:SF4">
    <property type="entry name" value="OS10G0403700 PROTEIN"/>
    <property type="match status" value="1"/>
</dbReference>
<dbReference type="Gene3D" id="3.30.360.10">
    <property type="entry name" value="Dihydrodipicolinate Reductase, domain 2"/>
    <property type="match status" value="1"/>
</dbReference>
<dbReference type="InterPro" id="IPR000683">
    <property type="entry name" value="Gfo/Idh/MocA-like_OxRdtase_N"/>
</dbReference>
<gene>
    <name evidence="3" type="primary">afr_2</name>
    <name evidence="3" type="ORF">EC9_12830</name>
</gene>
<dbReference type="EMBL" id="CP036261">
    <property type="protein sequence ID" value="QDS87107.1"/>
    <property type="molecule type" value="Genomic_DNA"/>
</dbReference>
<keyword evidence="4" id="KW-1185">Reference proteome</keyword>
<dbReference type="PANTHER" id="PTHR46368">
    <property type="match status" value="1"/>
</dbReference>
<dbReference type="OrthoDB" id="9783105at2"/>
<dbReference type="InterPro" id="IPR055170">
    <property type="entry name" value="GFO_IDH_MocA-like_dom"/>
</dbReference>
<evidence type="ECO:0000259" key="2">
    <source>
        <dbReference type="Pfam" id="PF22725"/>
    </source>
</evidence>
<evidence type="ECO:0000259" key="1">
    <source>
        <dbReference type="Pfam" id="PF01408"/>
    </source>
</evidence>
<dbReference type="Pfam" id="PF01408">
    <property type="entry name" value="GFO_IDH_MocA"/>
    <property type="match status" value="1"/>
</dbReference>
<dbReference type="InterPro" id="IPR036291">
    <property type="entry name" value="NAD(P)-bd_dom_sf"/>
</dbReference>
<evidence type="ECO:0000313" key="4">
    <source>
        <dbReference type="Proteomes" id="UP000319557"/>
    </source>
</evidence>
<proteinExistence type="predicted"/>
<feature type="domain" description="GFO/IDH/MocA-like oxidoreductase" evidence="2">
    <location>
        <begin position="141"/>
        <end position="267"/>
    </location>
</feature>
<dbReference type="SUPFAM" id="SSF51735">
    <property type="entry name" value="NAD(P)-binding Rossmann-fold domains"/>
    <property type="match status" value="1"/>
</dbReference>
<dbReference type="Proteomes" id="UP000319557">
    <property type="component" value="Chromosome"/>
</dbReference>
<dbReference type="AlphaFoldDB" id="A0A517LWW0"/>
<organism evidence="3 4">
    <name type="scientific">Rosistilla ulvae</name>
    <dbReference type="NCBI Taxonomy" id="1930277"/>
    <lineage>
        <taxon>Bacteria</taxon>
        <taxon>Pseudomonadati</taxon>
        <taxon>Planctomycetota</taxon>
        <taxon>Planctomycetia</taxon>
        <taxon>Pirellulales</taxon>
        <taxon>Pirellulaceae</taxon>
        <taxon>Rosistilla</taxon>
    </lineage>
</organism>
<name>A0A517LWW0_9BACT</name>
<dbReference type="KEGG" id="ruv:EC9_12830"/>
<dbReference type="EC" id="1.1.1.292" evidence="3"/>
<protein>
    <submittedName>
        <fullName evidence="3">1,5-anhydro-D-fructose reductase</fullName>
        <ecNumber evidence="3">1.1.1.292</ecNumber>
    </submittedName>
</protein>
<sequence>MHGNICRWGILSTAAIAKKNWDSIRNSGNGQVVAVASRSAEKAQAFIAACQASAPVSHTVDAVGSYDDLLARSDIDAVYIPLPTGLRTDWVVKAANAGKHVMVEKPCGVTVDDVQRMIDACNANNVQFMDGVMYMHSKRMAEMRRVLDDGSSVGTIRRITSQFSFCAPEDWVQSNIRTGSDLEPAGCLGDLGWYTIRFILFAMNYQMPTEVRGRILHSVCRDGSGQAVPMEFQGELQFEGGASASFYNSFRTNHQQLGHISGDKGYLQVNDFVLPFLGNTSSFEVANHNFVEDGCRFTMEQHSRQVGVAEYSNNAADAQETQLFRKFSELVLSGTRDPFWPKVSLKTQAILDAALRSANHEGRAETVPMFND</sequence>
<dbReference type="GO" id="GO:0000166">
    <property type="term" value="F:nucleotide binding"/>
    <property type="evidence" value="ECO:0007669"/>
    <property type="project" value="InterPro"/>
</dbReference>